<keyword evidence="1" id="KW-0175">Coiled coil</keyword>
<dbReference type="Proteomes" id="UP000294933">
    <property type="component" value="Unassembled WGS sequence"/>
</dbReference>
<sequence length="240" mass="26498">MLSLRGQPAMEGQPSDALANGAEKLLQLIDAECESVRLTQRREMDLMQASNKEFQHNACLVATELKRKANSSAREAETWKEQAAKASQEAYAAQQELERLRGEIAAERWKAREILEGLEGSVMKIEEPQTPTIPPSLPSITEAADSQDELALWKSKCASLVTEKDELAAAHERVRLGLVKKNVVLSMAVRLLKDRCQTLQQKADEKGTGSENTNTHKRSAETESESSPDAAKRARTDDTA</sequence>
<dbReference type="AlphaFoldDB" id="A0A4Y7QDG5"/>
<evidence type="ECO:0000256" key="1">
    <source>
        <dbReference type="SAM" id="Coils"/>
    </source>
</evidence>
<dbReference type="EMBL" id="ML170164">
    <property type="protein sequence ID" value="TDL25132.1"/>
    <property type="molecule type" value="Genomic_DNA"/>
</dbReference>
<feature type="region of interest" description="Disordered" evidence="2">
    <location>
        <begin position="200"/>
        <end position="240"/>
    </location>
</feature>
<accession>A0A4Y7QDG5</accession>
<feature type="compositionally biased region" description="Basic and acidic residues" evidence="2">
    <location>
        <begin position="230"/>
        <end position="240"/>
    </location>
</feature>
<dbReference type="VEuPathDB" id="FungiDB:BD410DRAFT_784951"/>
<organism evidence="3 4">
    <name type="scientific">Rickenella mellea</name>
    <dbReference type="NCBI Taxonomy" id="50990"/>
    <lineage>
        <taxon>Eukaryota</taxon>
        <taxon>Fungi</taxon>
        <taxon>Dikarya</taxon>
        <taxon>Basidiomycota</taxon>
        <taxon>Agaricomycotina</taxon>
        <taxon>Agaricomycetes</taxon>
        <taxon>Hymenochaetales</taxon>
        <taxon>Rickenellaceae</taxon>
        <taxon>Rickenella</taxon>
    </lineage>
</organism>
<protein>
    <submittedName>
        <fullName evidence="3">Uncharacterized protein</fullName>
    </submittedName>
</protein>
<gene>
    <name evidence="3" type="ORF">BD410DRAFT_784951</name>
</gene>
<reference evidence="3 4" key="1">
    <citation type="submission" date="2018-06" db="EMBL/GenBank/DDBJ databases">
        <title>A transcriptomic atlas of mushroom development highlights an independent origin of complex multicellularity.</title>
        <authorList>
            <consortium name="DOE Joint Genome Institute"/>
            <person name="Krizsan K."/>
            <person name="Almasi E."/>
            <person name="Merenyi Z."/>
            <person name="Sahu N."/>
            <person name="Viragh M."/>
            <person name="Koszo T."/>
            <person name="Mondo S."/>
            <person name="Kiss B."/>
            <person name="Balint B."/>
            <person name="Kues U."/>
            <person name="Barry K."/>
            <person name="Hegedus J.C."/>
            <person name="Henrissat B."/>
            <person name="Johnson J."/>
            <person name="Lipzen A."/>
            <person name="Ohm R."/>
            <person name="Nagy I."/>
            <person name="Pangilinan J."/>
            <person name="Yan J."/>
            <person name="Xiong Y."/>
            <person name="Grigoriev I.V."/>
            <person name="Hibbett D.S."/>
            <person name="Nagy L.G."/>
        </authorList>
    </citation>
    <scope>NUCLEOTIDE SEQUENCE [LARGE SCALE GENOMIC DNA]</scope>
    <source>
        <strain evidence="3 4">SZMC22713</strain>
    </source>
</reference>
<proteinExistence type="predicted"/>
<evidence type="ECO:0000313" key="4">
    <source>
        <dbReference type="Proteomes" id="UP000294933"/>
    </source>
</evidence>
<evidence type="ECO:0000256" key="2">
    <source>
        <dbReference type="SAM" id="MobiDB-lite"/>
    </source>
</evidence>
<evidence type="ECO:0000313" key="3">
    <source>
        <dbReference type="EMBL" id="TDL25132.1"/>
    </source>
</evidence>
<keyword evidence="4" id="KW-1185">Reference proteome</keyword>
<name>A0A4Y7QDG5_9AGAM</name>
<feature type="coiled-coil region" evidence="1">
    <location>
        <begin position="62"/>
        <end position="103"/>
    </location>
</feature>